<accession>A0A8H4JCY2</accession>
<comment type="caution">
    <text evidence="1">The sequence shown here is derived from an EMBL/GenBank/DDBJ whole genome shotgun (WGS) entry which is preliminary data.</text>
</comment>
<evidence type="ECO:0000313" key="2">
    <source>
        <dbReference type="Proteomes" id="UP000536711"/>
    </source>
</evidence>
<protein>
    <submittedName>
        <fullName evidence="1">Endoribonuclease L-PSP</fullName>
    </submittedName>
</protein>
<reference evidence="1 2" key="1">
    <citation type="submission" date="2020-01" db="EMBL/GenBank/DDBJ databases">
        <title>Identification and distribution of gene clusters putatively required for synthesis of sphingolipid metabolism inhibitors in phylogenetically diverse species of the filamentous fungus Fusarium.</title>
        <authorList>
            <person name="Kim H.-S."/>
            <person name="Busman M."/>
            <person name="Brown D.W."/>
            <person name="Divon H."/>
            <person name="Uhlig S."/>
            <person name="Proctor R.H."/>
        </authorList>
    </citation>
    <scope>NUCLEOTIDE SEQUENCE [LARGE SCALE GENOMIC DNA]</scope>
    <source>
        <strain evidence="1 2">NRRL 13308</strain>
    </source>
</reference>
<sequence>MKTFIPFLCCPLTIPFQLFNYPGQGVAFSDFSYYSQAVEVSNIAKLSGQGGWNERGEIPYVFEQELETTYDNILRALQSANSKLSFDDVYSVRSFRNDLRSSFKPLVQVSKRRFPNHRPTWTAVEVSKLALDTVHTEVEIEALLPEKNGPRTGNN</sequence>
<dbReference type="Proteomes" id="UP000536711">
    <property type="component" value="Unassembled WGS sequence"/>
</dbReference>
<dbReference type="InterPro" id="IPR006175">
    <property type="entry name" value="YjgF/YER057c/UK114"/>
</dbReference>
<dbReference type="SUPFAM" id="SSF55298">
    <property type="entry name" value="YjgF-like"/>
    <property type="match status" value="1"/>
</dbReference>
<dbReference type="GO" id="GO:0005739">
    <property type="term" value="C:mitochondrion"/>
    <property type="evidence" value="ECO:0007669"/>
    <property type="project" value="TreeGrafter"/>
</dbReference>
<dbReference type="Gene3D" id="3.30.1330.40">
    <property type="entry name" value="RutC-like"/>
    <property type="match status" value="1"/>
</dbReference>
<proteinExistence type="predicted"/>
<evidence type="ECO:0000313" key="1">
    <source>
        <dbReference type="EMBL" id="KAF4416048.1"/>
    </source>
</evidence>
<dbReference type="Pfam" id="PF01042">
    <property type="entry name" value="Ribonuc_L-PSP"/>
    <property type="match status" value="1"/>
</dbReference>
<dbReference type="InterPro" id="IPR035959">
    <property type="entry name" value="RutC-like_sf"/>
</dbReference>
<organism evidence="1 2">
    <name type="scientific">Fusarium acutatum</name>
    <dbReference type="NCBI Taxonomy" id="78861"/>
    <lineage>
        <taxon>Eukaryota</taxon>
        <taxon>Fungi</taxon>
        <taxon>Dikarya</taxon>
        <taxon>Ascomycota</taxon>
        <taxon>Pezizomycotina</taxon>
        <taxon>Sordariomycetes</taxon>
        <taxon>Hypocreomycetidae</taxon>
        <taxon>Hypocreales</taxon>
        <taxon>Nectriaceae</taxon>
        <taxon>Fusarium</taxon>
        <taxon>Fusarium fujikuroi species complex</taxon>
    </lineage>
</organism>
<dbReference type="PANTHER" id="PTHR11803">
    <property type="entry name" value="2-IMINOBUTANOATE/2-IMINOPROPANOATE DEAMINASE RIDA"/>
    <property type="match status" value="1"/>
</dbReference>
<dbReference type="OrthoDB" id="309640at2759"/>
<keyword evidence="2" id="KW-1185">Reference proteome</keyword>
<dbReference type="GO" id="GO:0019239">
    <property type="term" value="F:deaminase activity"/>
    <property type="evidence" value="ECO:0007669"/>
    <property type="project" value="TreeGrafter"/>
</dbReference>
<dbReference type="PANTHER" id="PTHR11803:SF39">
    <property type="entry name" value="2-IMINOBUTANOATE_2-IMINOPROPANOATE DEAMINASE"/>
    <property type="match status" value="1"/>
</dbReference>
<name>A0A8H4JCY2_9HYPO</name>
<gene>
    <name evidence="1" type="ORF">FACUT_12889</name>
</gene>
<dbReference type="GO" id="GO:0005829">
    <property type="term" value="C:cytosol"/>
    <property type="evidence" value="ECO:0007669"/>
    <property type="project" value="TreeGrafter"/>
</dbReference>
<dbReference type="AlphaFoldDB" id="A0A8H4JCY2"/>
<dbReference type="EMBL" id="JAADJF010000487">
    <property type="protein sequence ID" value="KAF4416048.1"/>
    <property type="molecule type" value="Genomic_DNA"/>
</dbReference>